<dbReference type="PANTHER" id="PTHR48041">
    <property type="entry name" value="ABC TRANSPORTER G FAMILY MEMBER 28"/>
    <property type="match status" value="1"/>
</dbReference>
<feature type="transmembrane region" description="Helical" evidence="8">
    <location>
        <begin position="377"/>
        <end position="405"/>
    </location>
</feature>
<proteinExistence type="predicted"/>
<evidence type="ECO:0000256" key="2">
    <source>
        <dbReference type="ARBA" id="ARBA00022448"/>
    </source>
</evidence>
<comment type="subcellular location">
    <subcellularLocation>
        <location evidence="1">Membrane</location>
        <topology evidence="1">Multi-pass membrane protein</topology>
    </subcellularLocation>
</comment>
<dbReference type="InterPro" id="IPR050352">
    <property type="entry name" value="ABCG_transporters"/>
</dbReference>
<keyword evidence="11" id="KW-1185">Reference proteome</keyword>
<feature type="domain" description="ABC transporter" evidence="9">
    <location>
        <begin position="5"/>
        <end position="232"/>
    </location>
</feature>
<keyword evidence="5" id="KW-0067">ATP-binding</keyword>
<name>A0ABQ7HZP7_9MICR</name>
<evidence type="ECO:0000256" key="3">
    <source>
        <dbReference type="ARBA" id="ARBA00022692"/>
    </source>
</evidence>
<sequence>MKSIIEFRNITYKVKKRFILKNINGVIRINKCMLIMGPSGCGKTSLLKIISGRNLQSFEGSVQWNIGEEKLEDISGYIHQDDIFDSNMTVEENIKYSGDLRSGKCCVDNVMSKLSLHQVKHRTIQENSNLKISGGEAKRVAIAMELIRDPDILFLDEPTSGLDSYNALKLVTYLKELSEYKTIVATIHQPSADIFFSFDDVLLIGTESRLVYQGETSNIIEVLFKEGVIIPLYCNPIDYILQSEIMKISKTIIYYKKNTCHGVEPIRRRRISNLRKKKITISNQILIIMKKEVIALSRNKFSLILIFFQSFILSFFIGIIFYNIPSKPLFIQYKNTIGFLGFLSMTVLFSPSFSTINNFQKNLPLVKRQVQAKYYNVISYMAVRLIIESVINTLQPIIIAMVTYLLVLYPMYSSIQFMKFLCLTILTQHIGLSLGFLISSCCPNLNLALFVAPSFLLLLIITNGLMIDPYLLLEPFKTLQYISPARHTFNGYVKIHFSNQSIFDVNIYNLVNRFLSIGQSFLVLGMIYIICISFTFIVLFKKLKM</sequence>
<accession>A0ABQ7HZP7</accession>
<evidence type="ECO:0000256" key="8">
    <source>
        <dbReference type="SAM" id="Phobius"/>
    </source>
</evidence>
<dbReference type="EMBL" id="SBIQ01000068">
    <property type="protein sequence ID" value="KAF7683621.1"/>
    <property type="molecule type" value="Genomic_DNA"/>
</dbReference>
<keyword evidence="4" id="KW-0547">Nucleotide-binding</keyword>
<evidence type="ECO:0000313" key="10">
    <source>
        <dbReference type="EMBL" id="KAF7683621.1"/>
    </source>
</evidence>
<dbReference type="InterPro" id="IPR013525">
    <property type="entry name" value="ABC2_TM"/>
</dbReference>
<dbReference type="PROSITE" id="PS00211">
    <property type="entry name" value="ABC_TRANSPORTER_1"/>
    <property type="match status" value="1"/>
</dbReference>
<comment type="caution">
    <text evidence="10">The sequence shown here is derived from an EMBL/GenBank/DDBJ whole genome shotgun (WGS) entry which is preliminary data.</text>
</comment>
<protein>
    <submittedName>
        <fullName evidence="10">ABC transporter G family member 7</fullName>
    </submittedName>
</protein>
<dbReference type="Pfam" id="PF01061">
    <property type="entry name" value="ABC2_membrane"/>
    <property type="match status" value="1"/>
</dbReference>
<keyword evidence="6 8" id="KW-1133">Transmembrane helix</keyword>
<feature type="transmembrane region" description="Helical" evidence="8">
    <location>
        <begin position="336"/>
        <end position="356"/>
    </location>
</feature>
<dbReference type="Proteomes" id="UP001516464">
    <property type="component" value="Unassembled WGS sequence"/>
</dbReference>
<organism evidence="10 11">
    <name type="scientific">Astathelohania contejeani</name>
    <dbReference type="NCBI Taxonomy" id="164912"/>
    <lineage>
        <taxon>Eukaryota</taxon>
        <taxon>Fungi</taxon>
        <taxon>Fungi incertae sedis</taxon>
        <taxon>Microsporidia</taxon>
        <taxon>Astathelohaniidae</taxon>
        <taxon>Astathelohania</taxon>
    </lineage>
</organism>
<evidence type="ECO:0000256" key="7">
    <source>
        <dbReference type="ARBA" id="ARBA00023136"/>
    </source>
</evidence>
<evidence type="ECO:0000256" key="5">
    <source>
        <dbReference type="ARBA" id="ARBA00022840"/>
    </source>
</evidence>
<gene>
    <name evidence="10" type="primary">ABCG7_1</name>
    <name evidence="10" type="ORF">TCON_1177</name>
</gene>
<dbReference type="SUPFAM" id="SSF52540">
    <property type="entry name" value="P-loop containing nucleoside triphosphate hydrolases"/>
    <property type="match status" value="1"/>
</dbReference>
<dbReference type="Pfam" id="PF00005">
    <property type="entry name" value="ABC_tran"/>
    <property type="match status" value="1"/>
</dbReference>
<dbReference type="InterPro" id="IPR003439">
    <property type="entry name" value="ABC_transporter-like_ATP-bd"/>
</dbReference>
<evidence type="ECO:0000256" key="4">
    <source>
        <dbReference type="ARBA" id="ARBA00022741"/>
    </source>
</evidence>
<feature type="transmembrane region" description="Helical" evidence="8">
    <location>
        <begin position="445"/>
        <end position="467"/>
    </location>
</feature>
<evidence type="ECO:0000259" key="9">
    <source>
        <dbReference type="PROSITE" id="PS50893"/>
    </source>
</evidence>
<feature type="transmembrane region" description="Helical" evidence="8">
    <location>
        <begin position="521"/>
        <end position="540"/>
    </location>
</feature>
<feature type="transmembrane region" description="Helical" evidence="8">
    <location>
        <begin position="417"/>
        <end position="438"/>
    </location>
</feature>
<evidence type="ECO:0000256" key="1">
    <source>
        <dbReference type="ARBA" id="ARBA00004141"/>
    </source>
</evidence>
<feature type="transmembrane region" description="Helical" evidence="8">
    <location>
        <begin position="301"/>
        <end position="324"/>
    </location>
</feature>
<dbReference type="Gene3D" id="3.40.50.300">
    <property type="entry name" value="P-loop containing nucleotide triphosphate hydrolases"/>
    <property type="match status" value="1"/>
</dbReference>
<dbReference type="PROSITE" id="PS50893">
    <property type="entry name" value="ABC_TRANSPORTER_2"/>
    <property type="match status" value="1"/>
</dbReference>
<evidence type="ECO:0000256" key="6">
    <source>
        <dbReference type="ARBA" id="ARBA00022989"/>
    </source>
</evidence>
<dbReference type="InterPro" id="IPR003593">
    <property type="entry name" value="AAA+_ATPase"/>
</dbReference>
<reference evidence="10 11" key="1">
    <citation type="submission" date="2019-01" db="EMBL/GenBank/DDBJ databases">
        <title>Genomes sequencing and comparative genomics of infectious freshwater microsporidia, Cucumispora dikerogammari and Thelohania contejeani.</title>
        <authorList>
            <person name="Cormier A."/>
            <person name="Giraud I."/>
            <person name="Wattier R."/>
            <person name="Teixeira M."/>
            <person name="Grandjean F."/>
            <person name="Rigaud T."/>
            <person name="Cordaux R."/>
        </authorList>
    </citation>
    <scope>NUCLEOTIDE SEQUENCE [LARGE SCALE GENOMIC DNA]</scope>
    <source>
        <strain evidence="10">T1</strain>
        <tissue evidence="10">Spores</tissue>
    </source>
</reference>
<dbReference type="PANTHER" id="PTHR48041:SF139">
    <property type="entry name" value="PROTEIN SCARLET"/>
    <property type="match status" value="1"/>
</dbReference>
<dbReference type="InterPro" id="IPR027417">
    <property type="entry name" value="P-loop_NTPase"/>
</dbReference>
<keyword evidence="3 8" id="KW-0812">Transmembrane</keyword>
<keyword evidence="2" id="KW-0813">Transport</keyword>
<dbReference type="InterPro" id="IPR017871">
    <property type="entry name" value="ABC_transporter-like_CS"/>
</dbReference>
<dbReference type="SMART" id="SM00382">
    <property type="entry name" value="AAA"/>
    <property type="match status" value="1"/>
</dbReference>
<keyword evidence="7 8" id="KW-0472">Membrane</keyword>
<evidence type="ECO:0000313" key="11">
    <source>
        <dbReference type="Proteomes" id="UP001516464"/>
    </source>
</evidence>